<keyword evidence="1" id="KW-1133">Transmembrane helix</keyword>
<keyword evidence="1" id="KW-0812">Transmembrane</keyword>
<feature type="transmembrane region" description="Helical" evidence="1">
    <location>
        <begin position="430"/>
        <end position="453"/>
    </location>
</feature>
<evidence type="ECO:0000256" key="1">
    <source>
        <dbReference type="SAM" id="Phobius"/>
    </source>
</evidence>
<feature type="transmembrane region" description="Helical" evidence="1">
    <location>
        <begin position="346"/>
        <end position="369"/>
    </location>
</feature>
<evidence type="ECO:0000313" key="3">
    <source>
        <dbReference type="Proteomes" id="UP000013782"/>
    </source>
</evidence>
<reference evidence="2 3" key="1">
    <citation type="submission" date="2013-02" db="EMBL/GenBank/DDBJ databases">
        <title>The Genome Sequence of Enterococcus pallens BAA-351.</title>
        <authorList>
            <consortium name="The Broad Institute Genome Sequencing Platform"/>
            <consortium name="The Broad Institute Genome Sequencing Center for Infectious Disease"/>
            <person name="Earl A.M."/>
            <person name="Gilmore M.S."/>
            <person name="Lebreton F."/>
            <person name="Walker B."/>
            <person name="Young S.K."/>
            <person name="Zeng Q."/>
            <person name="Gargeya S."/>
            <person name="Fitzgerald M."/>
            <person name="Haas B."/>
            <person name="Abouelleil A."/>
            <person name="Alvarado L."/>
            <person name="Arachchi H.M."/>
            <person name="Berlin A.M."/>
            <person name="Chapman S.B."/>
            <person name="Dewar J."/>
            <person name="Goldberg J."/>
            <person name="Griggs A."/>
            <person name="Gujja S."/>
            <person name="Hansen M."/>
            <person name="Howarth C."/>
            <person name="Imamovic A."/>
            <person name="Larimer J."/>
            <person name="McCowan C."/>
            <person name="Murphy C."/>
            <person name="Neiman D."/>
            <person name="Pearson M."/>
            <person name="Priest M."/>
            <person name="Roberts A."/>
            <person name="Saif S."/>
            <person name="Shea T."/>
            <person name="Sisk P."/>
            <person name="Sykes S."/>
            <person name="Wortman J."/>
            <person name="Nusbaum C."/>
            <person name="Birren B."/>
        </authorList>
    </citation>
    <scope>NUCLEOTIDE SEQUENCE [LARGE SCALE GENOMIC DNA]</scope>
    <source>
        <strain evidence="2 3">ATCC BAA-351</strain>
    </source>
</reference>
<feature type="transmembrane region" description="Helical" evidence="1">
    <location>
        <begin position="507"/>
        <end position="526"/>
    </location>
</feature>
<dbReference type="Proteomes" id="UP000013782">
    <property type="component" value="Unassembled WGS sequence"/>
</dbReference>
<feature type="transmembrane region" description="Helical" evidence="1">
    <location>
        <begin position="161"/>
        <end position="181"/>
    </location>
</feature>
<dbReference type="eggNOG" id="COG3559">
    <property type="taxonomic scope" value="Bacteria"/>
</dbReference>
<dbReference type="AlphaFoldDB" id="R2QCZ0"/>
<gene>
    <name evidence="2" type="ORF">UAU_02027</name>
</gene>
<feature type="transmembrane region" description="Helical" evidence="1">
    <location>
        <begin position="294"/>
        <end position="316"/>
    </location>
</feature>
<dbReference type="STRING" id="160454.RV10_GL001918"/>
<feature type="transmembrane region" description="Helical" evidence="1">
    <location>
        <begin position="75"/>
        <end position="95"/>
    </location>
</feature>
<feature type="transmembrane region" description="Helical" evidence="1">
    <location>
        <begin position="236"/>
        <end position="257"/>
    </location>
</feature>
<comment type="caution">
    <text evidence="2">The sequence shown here is derived from an EMBL/GenBank/DDBJ whole genome shotgun (WGS) entry which is preliminary data.</text>
</comment>
<keyword evidence="1" id="KW-0472">Membrane</keyword>
<feature type="transmembrane region" description="Helical" evidence="1">
    <location>
        <begin position="460"/>
        <end position="480"/>
    </location>
</feature>
<dbReference type="OrthoDB" id="2014935at2"/>
<protein>
    <recommendedName>
        <fullName evidence="4">ABC transporter permease</fullName>
    </recommendedName>
</protein>
<dbReference type="PATRIC" id="fig|1158607.3.peg.1997"/>
<dbReference type="EMBL" id="AJAQ01000015">
    <property type="protein sequence ID" value="EOH94292.1"/>
    <property type="molecule type" value="Genomic_DNA"/>
</dbReference>
<proteinExistence type="predicted"/>
<feature type="transmembrane region" description="Helical" evidence="1">
    <location>
        <begin position="390"/>
        <end position="418"/>
    </location>
</feature>
<evidence type="ECO:0000313" key="2">
    <source>
        <dbReference type="EMBL" id="EOH94292.1"/>
    </source>
</evidence>
<feature type="transmembrane region" description="Helical" evidence="1">
    <location>
        <begin position="125"/>
        <end position="149"/>
    </location>
</feature>
<feature type="transmembrane region" description="Helical" evidence="1">
    <location>
        <begin position="193"/>
        <end position="209"/>
    </location>
</feature>
<sequence length="535" mass="58552">MKAVRFLFRTNVKQNRFLLLVWIILLAGLFGAMAFYFNSLFGTQAEIDSIGDTMRSPAMVSMFGAFSTKQFNTTAGLLAGMLTVFMGIFMIILNIQLAVNATRKQEDSGLLELVRSRAVGHRAPTLAAGLLLVVTNGLLGILYFGLLQLAKLQDANLGGNVLFAALLASVGLMFGMLVLLLAQIANDTRQTYLLSYLLFGICFLGRMMTDVTNPDFSWVSPLGWLTNAEIYVENRWLPVILLLAVTFFCGSLALILVGQRDLNRGLLPERNGRKSGGKFLKGPLGLIFRLERNLIIGWGIGMFVLGSAYGSVFNSIGDILKLNPTYEQVLGVDALHTANETIILNYVNLLAIVFCLLAVICGGTIVYNLKKHEEKGYLEILHAKAVSRNQLFFSYYSVAVLAGLICLAAAISGMALAGNITLDQTIDAGYFWQTFGVNSLVLVTFLGLTAFLVGILPNLIAFLWGYLAIGFVCCYFLPLLDFSENWRKISPLGWTDRVPVGSISSHWLILMIVLTVGLTILGLIGYNKRDVQGGI</sequence>
<feature type="transmembrane region" description="Helical" evidence="1">
    <location>
        <begin position="17"/>
        <end position="37"/>
    </location>
</feature>
<accession>R2QCZ0</accession>
<keyword evidence="3" id="KW-1185">Reference proteome</keyword>
<dbReference type="RefSeq" id="WP_010757018.1">
    <property type="nucleotide sequence ID" value="NZ_ASWD01000001.1"/>
</dbReference>
<evidence type="ECO:0008006" key="4">
    <source>
        <dbReference type="Google" id="ProtNLM"/>
    </source>
</evidence>
<name>R2QCZ0_9ENTE</name>
<organism evidence="2 3">
    <name type="scientific">Enterococcus pallens ATCC BAA-351</name>
    <dbReference type="NCBI Taxonomy" id="1158607"/>
    <lineage>
        <taxon>Bacteria</taxon>
        <taxon>Bacillati</taxon>
        <taxon>Bacillota</taxon>
        <taxon>Bacilli</taxon>
        <taxon>Lactobacillales</taxon>
        <taxon>Enterococcaceae</taxon>
        <taxon>Enterococcus</taxon>
    </lineage>
</organism>
<dbReference type="HOGENOM" id="CLU_036785_2_0_9"/>